<dbReference type="InterPro" id="IPR036570">
    <property type="entry name" value="HORMA_dom_sf"/>
</dbReference>
<evidence type="ECO:0000256" key="2">
    <source>
        <dbReference type="SAM" id="MobiDB-lite"/>
    </source>
</evidence>
<feature type="domain" description="HORMA" evidence="3">
    <location>
        <begin position="1"/>
        <end position="133"/>
    </location>
</feature>
<dbReference type="EMBL" id="JADGJD010000009">
    <property type="protein sequence ID" value="KAJ3057194.1"/>
    <property type="molecule type" value="Genomic_DNA"/>
</dbReference>
<protein>
    <submittedName>
        <fullName evidence="4">MAD2 mitotic arrest deficient-like 2</fullName>
    </submittedName>
</protein>
<comment type="similarity">
    <text evidence="1">Belongs to the MAD2 family.</text>
</comment>
<feature type="region of interest" description="Disordered" evidence="2">
    <location>
        <begin position="137"/>
        <end position="157"/>
    </location>
</feature>
<reference evidence="4" key="1">
    <citation type="submission" date="2020-05" db="EMBL/GenBank/DDBJ databases">
        <title>Phylogenomic resolution of chytrid fungi.</title>
        <authorList>
            <person name="Stajich J.E."/>
            <person name="Amses K."/>
            <person name="Simmons R."/>
            <person name="Seto K."/>
            <person name="Myers J."/>
            <person name="Bonds A."/>
            <person name="Quandt C.A."/>
            <person name="Barry K."/>
            <person name="Liu P."/>
            <person name="Grigoriev I."/>
            <person name="Longcore J.E."/>
            <person name="James T.Y."/>
        </authorList>
    </citation>
    <scope>NUCLEOTIDE SEQUENCE</scope>
    <source>
        <strain evidence="4">JEL0318</strain>
    </source>
</reference>
<sequence>MQGIVRKVYIPIIDVTTNRPVEKFTFQIRSLVAGLTDEALRNYETTINGADVETYLRSFLLKISVCDSMLTPNPPECIFAIMMELEESVDQPSSAQQEWPWVHGEESEITVPQPSLVPLKTMDAGILKMQLFVEEADEKSIPASQTSLVSDRGKDPI</sequence>
<dbReference type="PANTHER" id="PTHR11842:SF10">
    <property type="entry name" value="MITOTIC SPINDLE ASSEMBLY CHECKPOINT PROTEIN MAD2B"/>
    <property type="match status" value="1"/>
</dbReference>
<evidence type="ECO:0000259" key="3">
    <source>
        <dbReference type="PROSITE" id="PS50815"/>
    </source>
</evidence>
<evidence type="ECO:0000256" key="1">
    <source>
        <dbReference type="ARBA" id="ARBA00010348"/>
    </source>
</evidence>
<proteinExistence type="inferred from homology"/>
<dbReference type="InterPro" id="IPR003511">
    <property type="entry name" value="HORMA_dom"/>
</dbReference>
<dbReference type="AlphaFoldDB" id="A0AAD5X8T5"/>
<dbReference type="PROSITE" id="PS50815">
    <property type="entry name" value="HORMA"/>
    <property type="match status" value="1"/>
</dbReference>
<keyword evidence="5" id="KW-1185">Reference proteome</keyword>
<dbReference type="GO" id="GO:0016035">
    <property type="term" value="C:zeta DNA polymerase complex"/>
    <property type="evidence" value="ECO:0007669"/>
    <property type="project" value="TreeGrafter"/>
</dbReference>
<dbReference type="Gene3D" id="3.30.900.10">
    <property type="entry name" value="HORMA domain"/>
    <property type="match status" value="1"/>
</dbReference>
<accession>A0AAD5X8T5</accession>
<organism evidence="4 5">
    <name type="scientific">Rhizophlyctis rosea</name>
    <dbReference type="NCBI Taxonomy" id="64517"/>
    <lineage>
        <taxon>Eukaryota</taxon>
        <taxon>Fungi</taxon>
        <taxon>Fungi incertae sedis</taxon>
        <taxon>Chytridiomycota</taxon>
        <taxon>Chytridiomycota incertae sedis</taxon>
        <taxon>Chytridiomycetes</taxon>
        <taxon>Rhizophlyctidales</taxon>
        <taxon>Rhizophlyctidaceae</taxon>
        <taxon>Rhizophlyctis</taxon>
    </lineage>
</organism>
<evidence type="ECO:0000313" key="5">
    <source>
        <dbReference type="Proteomes" id="UP001212841"/>
    </source>
</evidence>
<dbReference type="Proteomes" id="UP001212841">
    <property type="component" value="Unassembled WGS sequence"/>
</dbReference>
<dbReference type="PANTHER" id="PTHR11842">
    <property type="entry name" value="MITOTIC SPINDLE ASSEMBLY CHECKPOINT PROTEIN MAD2"/>
    <property type="match status" value="1"/>
</dbReference>
<dbReference type="SUPFAM" id="SSF56019">
    <property type="entry name" value="The spindle assembly checkpoint protein mad2"/>
    <property type="match status" value="1"/>
</dbReference>
<name>A0AAD5X8T5_9FUNG</name>
<evidence type="ECO:0000313" key="4">
    <source>
        <dbReference type="EMBL" id="KAJ3057194.1"/>
    </source>
</evidence>
<gene>
    <name evidence="4" type="primary">MAD2L2</name>
    <name evidence="4" type="ORF">HK097_011199</name>
</gene>
<comment type="caution">
    <text evidence="4">The sequence shown here is derived from an EMBL/GenBank/DDBJ whole genome shotgun (WGS) entry which is preliminary data.</text>
</comment>
<dbReference type="InterPro" id="IPR045091">
    <property type="entry name" value="Mad2-like"/>
</dbReference>